<evidence type="ECO:0000256" key="8">
    <source>
        <dbReference type="ARBA" id="ARBA00022989"/>
    </source>
</evidence>
<protein>
    <recommendedName>
        <fullName evidence="17">Potassium transport protein</fullName>
    </recommendedName>
</protein>
<feature type="compositionally biased region" description="Basic and acidic residues" evidence="13">
    <location>
        <begin position="523"/>
        <end position="535"/>
    </location>
</feature>
<keyword evidence="8 14" id="KW-1133">Transmembrane helix</keyword>
<evidence type="ECO:0000256" key="2">
    <source>
        <dbReference type="ARBA" id="ARBA00005519"/>
    </source>
</evidence>
<organism evidence="15 16">
    <name type="scientific">Aspergillus turcosus</name>
    <dbReference type="NCBI Taxonomy" id="1245748"/>
    <lineage>
        <taxon>Eukaryota</taxon>
        <taxon>Fungi</taxon>
        <taxon>Dikarya</taxon>
        <taxon>Ascomycota</taxon>
        <taxon>Pezizomycotina</taxon>
        <taxon>Eurotiomycetes</taxon>
        <taxon>Eurotiomycetidae</taxon>
        <taxon>Eurotiales</taxon>
        <taxon>Aspergillaceae</taxon>
        <taxon>Aspergillus</taxon>
        <taxon>Aspergillus subgen. Fumigati</taxon>
    </lineage>
</organism>
<comment type="similarity">
    <text evidence="2 12">Belongs to the glycosyl hydrolase 12 (cellulase H) family.</text>
</comment>
<evidence type="ECO:0000256" key="11">
    <source>
        <dbReference type="ARBA" id="ARBA00023295"/>
    </source>
</evidence>
<dbReference type="InterPro" id="IPR051143">
    <property type="entry name" value="TrkH_K-transport"/>
</dbReference>
<dbReference type="InterPro" id="IPR002594">
    <property type="entry name" value="GH12"/>
</dbReference>
<evidence type="ECO:0000256" key="6">
    <source>
        <dbReference type="ARBA" id="ARBA00022729"/>
    </source>
</evidence>
<evidence type="ECO:0000256" key="7">
    <source>
        <dbReference type="ARBA" id="ARBA00022958"/>
    </source>
</evidence>
<keyword evidence="3" id="KW-0813">Transport</keyword>
<dbReference type="EMBL" id="NIDN02000133">
    <property type="protein sequence ID" value="RLL95892.1"/>
    <property type="molecule type" value="Genomic_DNA"/>
</dbReference>
<keyword evidence="12" id="KW-0119">Carbohydrate metabolism</keyword>
<feature type="region of interest" description="Disordered" evidence="13">
    <location>
        <begin position="37"/>
        <end position="63"/>
    </location>
</feature>
<feature type="transmembrane region" description="Helical" evidence="14">
    <location>
        <begin position="713"/>
        <end position="737"/>
    </location>
</feature>
<dbReference type="AlphaFoldDB" id="A0A3R7LWX7"/>
<dbReference type="PANTHER" id="PTHR31064">
    <property type="entry name" value="POTASSIUM TRANSPORT PROTEIN DDB_G0292412-RELATED"/>
    <property type="match status" value="1"/>
</dbReference>
<evidence type="ECO:0000256" key="10">
    <source>
        <dbReference type="ARBA" id="ARBA00023136"/>
    </source>
</evidence>
<feature type="compositionally biased region" description="Polar residues" evidence="13">
    <location>
        <begin position="536"/>
        <end position="547"/>
    </location>
</feature>
<dbReference type="InterPro" id="IPR004773">
    <property type="entry name" value="K/Na_transp_Trk1/HKT1"/>
</dbReference>
<evidence type="ECO:0000256" key="3">
    <source>
        <dbReference type="ARBA" id="ARBA00022448"/>
    </source>
</evidence>
<dbReference type="PANTHER" id="PTHR31064:SF37">
    <property type="entry name" value="TRANSPORTER, PUTATIVE (EUROFUNG)-RELATED"/>
    <property type="match status" value="1"/>
</dbReference>
<accession>A0A3R7LWX7</accession>
<dbReference type="GO" id="GO:0000272">
    <property type="term" value="P:polysaccharide catabolic process"/>
    <property type="evidence" value="ECO:0007669"/>
    <property type="project" value="UniProtKB-KW"/>
</dbReference>
<dbReference type="GO" id="GO:0140107">
    <property type="term" value="F:high-affinity potassium ion transmembrane transporter activity"/>
    <property type="evidence" value="ECO:0007669"/>
    <property type="project" value="TreeGrafter"/>
</dbReference>
<evidence type="ECO:0008006" key="17">
    <source>
        <dbReference type="Google" id="ProtNLM"/>
    </source>
</evidence>
<evidence type="ECO:0000313" key="15">
    <source>
        <dbReference type="EMBL" id="RLL95892.1"/>
    </source>
</evidence>
<keyword evidence="12" id="KW-0624">Polysaccharide degradation</keyword>
<dbReference type="InterPro" id="IPR013319">
    <property type="entry name" value="GH11/12"/>
</dbReference>
<feature type="compositionally biased region" description="Polar residues" evidence="13">
    <location>
        <begin position="440"/>
        <end position="470"/>
    </location>
</feature>
<keyword evidence="5 14" id="KW-0812">Transmembrane</keyword>
<dbReference type="STRING" id="1245748.A0A3R7LWX7"/>
<dbReference type="InterPro" id="IPR013320">
    <property type="entry name" value="ConA-like_dom_sf"/>
</dbReference>
<keyword evidence="11 12" id="KW-0326">Glycosidase</keyword>
<name>A0A3R7LWX7_9EURO</name>
<dbReference type="InterPro" id="IPR003445">
    <property type="entry name" value="Cat_transpt"/>
</dbReference>
<comment type="subcellular location">
    <subcellularLocation>
        <location evidence="1">Membrane</location>
        <topology evidence="1">Multi-pass membrane protein</topology>
    </subcellularLocation>
</comment>
<reference evidence="15 16" key="1">
    <citation type="submission" date="2018-08" db="EMBL/GenBank/DDBJ databases">
        <title>Draft genome sequences of two Aspergillus turcosus clinical strains isolated from bronchoalveolar lavage fluid: one azole-susceptible and the other azole-resistant.</title>
        <authorList>
            <person name="Parent-Michaud M."/>
            <person name="Dufresne P.J."/>
            <person name="Fournier E."/>
            <person name="Martineau C."/>
            <person name="Moreira S."/>
            <person name="Perkins V."/>
            <person name="De Repentigny L."/>
            <person name="Dufresne S.F."/>
        </authorList>
    </citation>
    <scope>NUCLEOTIDE SEQUENCE [LARGE SCALE GENOMIC DNA]</scope>
    <source>
        <strain evidence="15">HMR AF 1038</strain>
    </source>
</reference>
<keyword evidence="6" id="KW-0732">Signal</keyword>
<evidence type="ECO:0000256" key="13">
    <source>
        <dbReference type="SAM" id="MobiDB-lite"/>
    </source>
</evidence>
<dbReference type="Pfam" id="PF02386">
    <property type="entry name" value="TrkH"/>
    <property type="match status" value="1"/>
</dbReference>
<dbReference type="OrthoDB" id="9999863at2759"/>
<dbReference type="GO" id="GO:0008810">
    <property type="term" value="F:cellulase activity"/>
    <property type="evidence" value="ECO:0007669"/>
    <property type="project" value="InterPro"/>
</dbReference>
<feature type="compositionally biased region" description="Low complexity" evidence="13">
    <location>
        <begin position="510"/>
        <end position="522"/>
    </location>
</feature>
<keyword evidence="12" id="KW-0378">Hydrolase</keyword>
<keyword evidence="16" id="KW-1185">Reference proteome</keyword>
<dbReference type="NCBIfam" id="TIGR00934">
    <property type="entry name" value="2a38euk"/>
    <property type="match status" value="1"/>
</dbReference>
<evidence type="ECO:0000256" key="4">
    <source>
        <dbReference type="ARBA" id="ARBA00022538"/>
    </source>
</evidence>
<dbReference type="Pfam" id="PF01670">
    <property type="entry name" value="Glyco_hydro_12"/>
    <property type="match status" value="1"/>
</dbReference>
<feature type="region of interest" description="Disordered" evidence="13">
    <location>
        <begin position="438"/>
        <end position="609"/>
    </location>
</feature>
<dbReference type="SUPFAM" id="SSF49899">
    <property type="entry name" value="Concanavalin A-like lectins/glucanases"/>
    <property type="match status" value="1"/>
</dbReference>
<feature type="transmembrane region" description="Helical" evidence="14">
    <location>
        <begin position="347"/>
        <end position="368"/>
    </location>
</feature>
<feature type="compositionally biased region" description="Gly residues" evidence="13">
    <location>
        <begin position="40"/>
        <end position="60"/>
    </location>
</feature>
<gene>
    <name evidence="15" type="ORF">CFD26_105283</name>
</gene>
<dbReference type="GO" id="GO:0005886">
    <property type="term" value="C:plasma membrane"/>
    <property type="evidence" value="ECO:0007669"/>
    <property type="project" value="TreeGrafter"/>
</dbReference>
<feature type="transmembrane region" description="Helical" evidence="14">
    <location>
        <begin position="639"/>
        <end position="667"/>
    </location>
</feature>
<feature type="transmembrane region" description="Helical" evidence="14">
    <location>
        <begin position="916"/>
        <end position="934"/>
    </location>
</feature>
<feature type="transmembrane region" description="Helical" evidence="14">
    <location>
        <begin position="679"/>
        <end position="701"/>
    </location>
</feature>
<keyword evidence="7" id="KW-0630">Potassium</keyword>
<evidence type="ECO:0000313" key="16">
    <source>
        <dbReference type="Proteomes" id="UP000215289"/>
    </source>
</evidence>
<dbReference type="Gene3D" id="2.60.120.180">
    <property type="match status" value="1"/>
</dbReference>
<dbReference type="GO" id="GO:0030007">
    <property type="term" value="P:intracellular potassium ion homeostasis"/>
    <property type="evidence" value="ECO:0007669"/>
    <property type="project" value="TreeGrafter"/>
</dbReference>
<keyword evidence="9" id="KW-0406">Ion transport</keyword>
<feature type="transmembrane region" description="Helical" evidence="14">
    <location>
        <begin position="6"/>
        <end position="26"/>
    </location>
</feature>
<proteinExistence type="inferred from homology"/>
<feature type="transmembrane region" description="Helical" evidence="14">
    <location>
        <begin position="374"/>
        <end position="395"/>
    </location>
</feature>
<evidence type="ECO:0000256" key="14">
    <source>
        <dbReference type="SAM" id="Phobius"/>
    </source>
</evidence>
<keyword evidence="4" id="KW-0633">Potassium transport</keyword>
<comment type="caution">
    <text evidence="15">The sequence shown here is derived from an EMBL/GenBank/DDBJ whole genome shotgun (WGS) entry which is preliminary data.</text>
</comment>
<evidence type="ECO:0000256" key="1">
    <source>
        <dbReference type="ARBA" id="ARBA00004141"/>
    </source>
</evidence>
<dbReference type="Proteomes" id="UP000215289">
    <property type="component" value="Unassembled WGS sequence"/>
</dbReference>
<evidence type="ECO:0000256" key="5">
    <source>
        <dbReference type="ARBA" id="ARBA00022692"/>
    </source>
</evidence>
<dbReference type="GO" id="GO:1990573">
    <property type="term" value="P:potassium ion import across plasma membrane"/>
    <property type="evidence" value="ECO:0007669"/>
    <property type="project" value="TreeGrafter"/>
</dbReference>
<keyword evidence="10 14" id="KW-0472">Membrane</keyword>
<evidence type="ECO:0000256" key="12">
    <source>
        <dbReference type="RuleBase" id="RU361163"/>
    </source>
</evidence>
<evidence type="ECO:0000256" key="9">
    <source>
        <dbReference type="ARBA" id="ARBA00023065"/>
    </source>
</evidence>
<sequence>MVLRWVVNAGLLAIPIGGTVGALMGIDAHRHATGQAPLFSGGGSGSGSGAGSGSGSGGSGSTTHNGVTNTMYCQNSYGITPQTKGESFTLNPNQWGVTGDTVGALCMNVTTFENGTYATKNTAPEFSVTWQFDPGPETQPVHAFSNVMVDAGLPISLEKLQHMNVDFHWTYGVGNTPAAATNEAELTSASVNTNVAIDMFLGNTTDNAKNSADASHEVMVWFAKVGPAAYVIGQDAGIVASKVVNGTVFNLYSGQNGKKQWVLTWLASESANVAAGEGKTTESFTGDLLPLITDLYTMTGEAYPSRSDYLGIFQFGTEAFSSRTCLISSLILWGAAHPLGSLRYIDALFLAVSAMTLAGLNTVNLSTLNTFQQLLLFFLIILGSAIWVSIAVLLVRRRAFEQRFGDIIREQRLQRRSTQGSLPTGLRLSLSRSFRRRGTTLDNPNLQSVPTGNTQAPDCNDLSRQPSSYSPREPGGGDVDRPVATAAGVEQRQPSIESVESLARLDRKSSVNSNPSSPNLNNHEAEKPTRLDRKSSNNSTPSYANLNNREEYSRLAFASDVQPPREQSSSRYPRARLLPPYTNYRRPSNPADRGPRRGEDAASSSHEPLTFLRHVGRNSTFPTLTEEEREKLGGVEYRAVCLLTIIVPVYFVAWQFLGGLGVAAYVARNKSTVTETNGLGPWWAGFFFAISAFNNSGMSLVDANMVPFRSSTYMLITMGLLILAGNTCYPIFLRWILYAMLHLLPKHPYLQESRETLRFLLDHPRRCYTNLFPSLHTWWLLCSVVVLNGIDWVAFEVLNVDNPAVAAIPLGSRVLDGLFQALCVRNGGFYVVGISALQLGMQVIYVIMMYISVYPVVITMRNSNVYEERSLGIYADDLPSPWQDPDSQEKNLAGKTPSGRLYFIQQQLRAQLAYDIWWIALAVIIICIVEAGSFTRDPVTYSAFNIIFETVSAYGTVGISTGLPDQMYSFSGGWHTLSKLILCAVMLRGRHRGLPVAIDKAILLPGEHLIQAEQEDAHIRLERTMSRSRTRTMA</sequence>